<organism evidence="2 3">
    <name type="scientific">Chelonia mydas</name>
    <name type="common">Green sea-turtle</name>
    <name type="synonym">Chelonia agassizi</name>
    <dbReference type="NCBI Taxonomy" id="8469"/>
    <lineage>
        <taxon>Eukaryota</taxon>
        <taxon>Metazoa</taxon>
        <taxon>Chordata</taxon>
        <taxon>Craniata</taxon>
        <taxon>Vertebrata</taxon>
        <taxon>Euteleostomi</taxon>
        <taxon>Archelosauria</taxon>
        <taxon>Testudinata</taxon>
        <taxon>Testudines</taxon>
        <taxon>Cryptodira</taxon>
        <taxon>Durocryptodira</taxon>
        <taxon>Americhelydia</taxon>
        <taxon>Chelonioidea</taxon>
        <taxon>Cheloniidae</taxon>
        <taxon>Chelonia</taxon>
    </lineage>
</organism>
<feature type="compositionally biased region" description="Acidic residues" evidence="1">
    <location>
        <begin position="83"/>
        <end position="94"/>
    </location>
</feature>
<feature type="compositionally biased region" description="Basic and acidic residues" evidence="1">
    <location>
        <begin position="183"/>
        <end position="199"/>
    </location>
</feature>
<protein>
    <submittedName>
        <fullName evidence="2">Uncharacterized protein</fullName>
    </submittedName>
</protein>
<reference evidence="3" key="1">
    <citation type="journal article" date="2013" name="Nat. Genet.">
        <title>The draft genomes of soft-shell turtle and green sea turtle yield insights into the development and evolution of the turtle-specific body plan.</title>
        <authorList>
            <person name="Wang Z."/>
            <person name="Pascual-Anaya J."/>
            <person name="Zadissa A."/>
            <person name="Li W."/>
            <person name="Niimura Y."/>
            <person name="Huang Z."/>
            <person name="Li C."/>
            <person name="White S."/>
            <person name="Xiong Z."/>
            <person name="Fang D."/>
            <person name="Wang B."/>
            <person name="Ming Y."/>
            <person name="Chen Y."/>
            <person name="Zheng Y."/>
            <person name="Kuraku S."/>
            <person name="Pignatelli M."/>
            <person name="Herrero J."/>
            <person name="Beal K."/>
            <person name="Nozawa M."/>
            <person name="Li Q."/>
            <person name="Wang J."/>
            <person name="Zhang H."/>
            <person name="Yu L."/>
            <person name="Shigenobu S."/>
            <person name="Wang J."/>
            <person name="Liu J."/>
            <person name="Flicek P."/>
            <person name="Searle S."/>
            <person name="Wang J."/>
            <person name="Kuratani S."/>
            <person name="Yin Y."/>
            <person name="Aken B."/>
            <person name="Zhang G."/>
            <person name="Irie N."/>
        </authorList>
    </citation>
    <scope>NUCLEOTIDE SEQUENCE [LARGE SCALE GENOMIC DNA]</scope>
</reference>
<feature type="compositionally biased region" description="Basic and acidic residues" evidence="1">
    <location>
        <begin position="21"/>
        <end position="31"/>
    </location>
</feature>
<dbReference type="Proteomes" id="UP000031443">
    <property type="component" value="Unassembled WGS sequence"/>
</dbReference>
<feature type="region of interest" description="Disordered" evidence="1">
    <location>
        <begin position="1"/>
        <end position="107"/>
    </location>
</feature>
<feature type="region of interest" description="Disordered" evidence="1">
    <location>
        <begin position="178"/>
        <end position="199"/>
    </location>
</feature>
<evidence type="ECO:0000256" key="1">
    <source>
        <dbReference type="SAM" id="MobiDB-lite"/>
    </source>
</evidence>
<gene>
    <name evidence="2" type="ORF">UY3_04672</name>
</gene>
<evidence type="ECO:0000313" key="2">
    <source>
        <dbReference type="EMBL" id="EMP38094.1"/>
    </source>
</evidence>
<proteinExistence type="predicted"/>
<dbReference type="AlphaFoldDB" id="M7BLI8"/>
<dbReference type="EMBL" id="KB520693">
    <property type="protein sequence ID" value="EMP38094.1"/>
    <property type="molecule type" value="Genomic_DNA"/>
</dbReference>
<sequence length="234" mass="26021">MQETLGLVTGWGEESVPAELRSSRRNADIDAKIAQGTGDKGYTRDTQQSRMKITELKQACQKTREANNTSQGPQEASGNKEEDIVDEEEEEEENAQQGSGGSILPDSQDLFLTLEPIPSQGLLLRDRDGGEGISAATLSMGASSTPAQRLSQIREHTFCDLTRASETDRAQLNAGRLTLSESTRPDQKGRKACREQERNTQEEMLRLMGEQTDMLRHLVEVQERQLDPRSRCTQ</sequence>
<keyword evidence="3" id="KW-1185">Reference proteome</keyword>
<accession>M7BLI8</accession>
<name>M7BLI8_CHEMY</name>
<evidence type="ECO:0000313" key="3">
    <source>
        <dbReference type="Proteomes" id="UP000031443"/>
    </source>
</evidence>
<feature type="compositionally biased region" description="Polar residues" evidence="1">
    <location>
        <begin position="66"/>
        <end position="77"/>
    </location>
</feature>